<dbReference type="STRING" id="1328759.A0A5C2RWV8"/>
<gene>
    <name evidence="1" type="ORF">L227DRAFT_566559</name>
</gene>
<evidence type="ECO:0000313" key="2">
    <source>
        <dbReference type="Proteomes" id="UP000313359"/>
    </source>
</evidence>
<evidence type="ECO:0008006" key="3">
    <source>
        <dbReference type="Google" id="ProtNLM"/>
    </source>
</evidence>
<reference evidence="1" key="1">
    <citation type="journal article" date="2018" name="Genome Biol. Evol.">
        <title>Genomics and development of Lentinus tigrinus, a white-rot wood-decaying mushroom with dimorphic fruiting bodies.</title>
        <authorList>
            <person name="Wu B."/>
            <person name="Xu Z."/>
            <person name="Knudson A."/>
            <person name="Carlson A."/>
            <person name="Chen N."/>
            <person name="Kovaka S."/>
            <person name="LaButti K."/>
            <person name="Lipzen A."/>
            <person name="Pennachio C."/>
            <person name="Riley R."/>
            <person name="Schakwitz W."/>
            <person name="Umezawa K."/>
            <person name="Ohm R.A."/>
            <person name="Grigoriev I.V."/>
            <person name="Nagy L.G."/>
            <person name="Gibbons J."/>
            <person name="Hibbett D."/>
        </authorList>
    </citation>
    <scope>NUCLEOTIDE SEQUENCE [LARGE SCALE GENOMIC DNA]</scope>
    <source>
        <strain evidence="1">ALCF2SS1-6</strain>
    </source>
</reference>
<dbReference type="AlphaFoldDB" id="A0A5C2RWV8"/>
<dbReference type="Proteomes" id="UP000313359">
    <property type="component" value="Unassembled WGS sequence"/>
</dbReference>
<proteinExistence type="predicted"/>
<protein>
    <recommendedName>
        <fullName evidence="3">F-box domain-containing protein</fullName>
    </recommendedName>
</protein>
<evidence type="ECO:0000313" key="1">
    <source>
        <dbReference type="EMBL" id="RPD55610.1"/>
    </source>
</evidence>
<keyword evidence="2" id="KW-1185">Reference proteome</keyword>
<sequence length="438" mass="49774">MSVFSRKGKKRAQPAVEQGSPGFPIELWIDILREAQYDDLVPSYGWLKKYALVCRAWRPHAQQLLFQRVALNRGASHCKAFLRAIASIQDKKHADMLTGSIQTLSMSLDHQEIYADIIEMCTNLKELRMCLYHASFRPNVLARLARVAQSIKMLHVRAYTYSVLFQTLPLFPAVEILDIDCSPAEDALPVLSFPAPAWRLRELRYTNFRRGTHVVVDWALSGAAAGSCETLEALQVQCPSFSPTSLPELGATHVRSLFVSRVTEEDDLSPLCQLQEVWMTHPRYPPPAFSPLPPSIRHITLDALEGVDYDEILADLHEFYERTGGNLASLTYHRQCIDREDPLDDIRALYEFCEEHDVEFRLVQPPYGSYPGERIPLSMQISVPRVTPLSSRRESKMEVEALLQTWYKKRSAARRFVTKAKRALNTATMIHPAALAKP</sequence>
<dbReference type="OrthoDB" id="270763at2759"/>
<organism evidence="1 2">
    <name type="scientific">Lentinus tigrinus ALCF2SS1-6</name>
    <dbReference type="NCBI Taxonomy" id="1328759"/>
    <lineage>
        <taxon>Eukaryota</taxon>
        <taxon>Fungi</taxon>
        <taxon>Dikarya</taxon>
        <taxon>Basidiomycota</taxon>
        <taxon>Agaricomycotina</taxon>
        <taxon>Agaricomycetes</taxon>
        <taxon>Polyporales</taxon>
        <taxon>Polyporaceae</taxon>
        <taxon>Lentinus</taxon>
    </lineage>
</organism>
<dbReference type="EMBL" id="ML122294">
    <property type="protein sequence ID" value="RPD55610.1"/>
    <property type="molecule type" value="Genomic_DNA"/>
</dbReference>
<name>A0A5C2RWV8_9APHY</name>
<accession>A0A5C2RWV8</accession>